<keyword evidence="2" id="KW-1185">Reference proteome</keyword>
<name>A0A1M5V5P7_9FLAO</name>
<organism evidence="1 2">
    <name type="scientific">Wenyingzhuangia marina</name>
    <dbReference type="NCBI Taxonomy" id="1195760"/>
    <lineage>
        <taxon>Bacteria</taxon>
        <taxon>Pseudomonadati</taxon>
        <taxon>Bacteroidota</taxon>
        <taxon>Flavobacteriia</taxon>
        <taxon>Flavobacteriales</taxon>
        <taxon>Flavobacteriaceae</taxon>
        <taxon>Wenyingzhuangia</taxon>
    </lineage>
</organism>
<protein>
    <submittedName>
        <fullName evidence="1">Uncharacterized protein</fullName>
    </submittedName>
</protein>
<sequence length="34" mass="4109">MTRYKKIFDILPLEKKSNDNEGSFLNSFIFENIR</sequence>
<evidence type="ECO:0000313" key="1">
    <source>
        <dbReference type="EMBL" id="SHH70577.1"/>
    </source>
</evidence>
<dbReference type="AlphaFoldDB" id="A0A1M5V5P7"/>
<proteinExistence type="predicted"/>
<dbReference type="STRING" id="1195760.SAMN05444281_1533"/>
<gene>
    <name evidence="1" type="ORF">SAMN05444281_1533</name>
</gene>
<dbReference type="Proteomes" id="UP000184109">
    <property type="component" value="Unassembled WGS sequence"/>
</dbReference>
<evidence type="ECO:0000313" key="2">
    <source>
        <dbReference type="Proteomes" id="UP000184109"/>
    </source>
</evidence>
<accession>A0A1M5V5P7</accession>
<dbReference type="EMBL" id="FQXQ01000003">
    <property type="protein sequence ID" value="SHH70577.1"/>
    <property type="molecule type" value="Genomic_DNA"/>
</dbReference>
<reference evidence="2" key="1">
    <citation type="submission" date="2016-11" db="EMBL/GenBank/DDBJ databases">
        <authorList>
            <person name="Varghese N."/>
            <person name="Submissions S."/>
        </authorList>
    </citation>
    <scope>NUCLEOTIDE SEQUENCE [LARGE SCALE GENOMIC DNA]</scope>
    <source>
        <strain evidence="2">DSM 100572</strain>
    </source>
</reference>